<organism evidence="1 2">
    <name type="scientific">Ameca splendens</name>
    <dbReference type="NCBI Taxonomy" id="208324"/>
    <lineage>
        <taxon>Eukaryota</taxon>
        <taxon>Metazoa</taxon>
        <taxon>Chordata</taxon>
        <taxon>Craniata</taxon>
        <taxon>Vertebrata</taxon>
        <taxon>Euteleostomi</taxon>
        <taxon>Actinopterygii</taxon>
        <taxon>Neopterygii</taxon>
        <taxon>Teleostei</taxon>
        <taxon>Neoteleostei</taxon>
        <taxon>Acanthomorphata</taxon>
        <taxon>Ovalentaria</taxon>
        <taxon>Atherinomorphae</taxon>
        <taxon>Cyprinodontiformes</taxon>
        <taxon>Goodeidae</taxon>
        <taxon>Ameca</taxon>
    </lineage>
</organism>
<evidence type="ECO:0000313" key="1">
    <source>
        <dbReference type="EMBL" id="MEQ2310575.1"/>
    </source>
</evidence>
<accession>A0ABV0ZXD8</accession>
<dbReference type="Proteomes" id="UP001469553">
    <property type="component" value="Unassembled WGS sequence"/>
</dbReference>
<protein>
    <recommendedName>
        <fullName evidence="3">Secreted protein</fullName>
    </recommendedName>
</protein>
<evidence type="ECO:0000313" key="2">
    <source>
        <dbReference type="Proteomes" id="UP001469553"/>
    </source>
</evidence>
<comment type="caution">
    <text evidence="1">The sequence shown here is derived from an EMBL/GenBank/DDBJ whole genome shotgun (WGS) entry which is preliminary data.</text>
</comment>
<keyword evidence="2" id="KW-1185">Reference proteome</keyword>
<evidence type="ECO:0008006" key="3">
    <source>
        <dbReference type="Google" id="ProtNLM"/>
    </source>
</evidence>
<reference evidence="1 2" key="1">
    <citation type="submission" date="2021-06" db="EMBL/GenBank/DDBJ databases">
        <authorList>
            <person name="Palmer J.M."/>
        </authorList>
    </citation>
    <scope>NUCLEOTIDE SEQUENCE [LARGE SCALE GENOMIC DNA]</scope>
    <source>
        <strain evidence="1 2">AS_MEX2019</strain>
        <tissue evidence="1">Muscle</tissue>
    </source>
</reference>
<name>A0ABV0ZXD8_9TELE</name>
<dbReference type="EMBL" id="JAHRIP010075841">
    <property type="protein sequence ID" value="MEQ2310575.1"/>
    <property type="molecule type" value="Genomic_DNA"/>
</dbReference>
<gene>
    <name evidence="1" type="ORF">AMECASPLE_010457</name>
</gene>
<proteinExistence type="predicted"/>
<sequence length="161" mass="17746">MTSGRVAGRALNVVIVQHIICHVLSVCGRGGVAVCRVKCEEELDKTTTTPVDWTDNLSRGEDKKMRKKRIIAQKKPEAFSSLETCHVTFGCQHCARRSKGAAVHISWKCRATSTTTVAAILMDSAASLWMVRLITPRPTNMERRCLSFHGGLNIKAPISLQ</sequence>